<evidence type="ECO:0000256" key="3">
    <source>
        <dbReference type="PROSITE-ProRule" id="PRU00124"/>
    </source>
</evidence>
<gene>
    <name evidence="7" type="primary">LOC110984115</name>
</gene>
<feature type="domain" description="HYR" evidence="5">
    <location>
        <begin position="317"/>
        <end position="401"/>
    </location>
</feature>
<dbReference type="InterPro" id="IPR003410">
    <property type="entry name" value="HYR_dom"/>
</dbReference>
<dbReference type="SUPFAM" id="SSF57424">
    <property type="entry name" value="LDL receptor-like module"/>
    <property type="match status" value="1"/>
</dbReference>
<evidence type="ECO:0000256" key="2">
    <source>
        <dbReference type="ARBA" id="ARBA00023157"/>
    </source>
</evidence>
<sequence length="884" mass="96180">MCPDDLIRYTDVGRANTTVTLPAATTSDNSVTSLTVTTNPSGSPVLGIGNHTVTYTVTDDSGNPASCNITVTIRDEERPNLICPANITRHTDEGQSFATETYSPLVLSDNDGNMPNLTSDHPGNTFSIGETIVTLTARDLSGNEINCSFSIIVEDNEDPRLMCPDDLIRNTDVGQANTTVILPAATASDNSMTSLTVTTNPSGSPVLGIGNHTVTYTVTDDSGNPASCNITVTVRDKEPPNLMCPANITRQTDTDQSFATETYSPLVLSDNDGNMPNLTSDHPGNTFAIGETIVTLTARDLSGNEINCSFSITVEDSQPPALECPSEVIVYTDQLVFPLQFSGYASWTINVTDNSQMPLLRNESTHQSGSFFNTSITNVTHTVVDAYNNVNQCSFCVIIMGFVNTICNPSGSDLDLSELAGRGVRYHLLSPNFNISETYPSNSDCTWRISAPAGTHIRVRFEAFDTEFGKDVLTLGNGLDFALINTSLARYSGKLVELVNGTHHTKDRVYGNAIWLHFVSDQTFVQKFFGFWLQFDYISDPRSLYPASHSFCSEFDGFPCLDGSCVNISKRCDGVANDCPSNEDETDCPQVCSGSLPPQSANFTADNGVYYTDIVSDNYPGEYRPCNMRWNIDSNFVQSVRIVVMDIQIGAQDRLYIVDQGTGNAVTSDIDSLVSLHITSSTSLAVIFESSGGAQHGFWIRVWRYIPGRNDFLDFPAYCEKALHGVLCGTGTSGIATCFPDTERCDGDTDCLTFNNDERDCQAASYDCGNTTISLGNQGSMYHLTSVNYPADFLYGISCRYFVTTTAARILASFRDVEIPATTSNDYLRIGNGDTVSDATEILRVTGVFLPQDVVSEGNRLWFEFISDSSVNSRGFWIVLVAQG</sequence>
<dbReference type="Pfam" id="PF02494">
    <property type="entry name" value="HYR"/>
    <property type="match status" value="5"/>
</dbReference>
<feature type="domain" description="HYR" evidence="5">
    <location>
        <begin position="156"/>
        <end position="234"/>
    </location>
</feature>
<dbReference type="Gene3D" id="4.10.400.10">
    <property type="entry name" value="Low-density Lipoprotein Receptor"/>
    <property type="match status" value="1"/>
</dbReference>
<dbReference type="GeneID" id="110984115"/>
<dbReference type="Gene3D" id="2.60.40.10">
    <property type="entry name" value="Immunoglobulins"/>
    <property type="match status" value="2"/>
</dbReference>
<feature type="domain" description="CUB" evidence="4">
    <location>
        <begin position="768"/>
        <end position="883"/>
    </location>
</feature>
<dbReference type="PROSITE" id="PS50825">
    <property type="entry name" value="HYR"/>
    <property type="match status" value="5"/>
</dbReference>
<dbReference type="Proteomes" id="UP000694845">
    <property type="component" value="Unplaced"/>
</dbReference>
<name>A0A8B7Z1Z7_ACAPL</name>
<dbReference type="PROSITE" id="PS50068">
    <property type="entry name" value="LDLRA_2"/>
    <property type="match status" value="1"/>
</dbReference>
<dbReference type="SMART" id="SM00192">
    <property type="entry name" value="LDLa"/>
    <property type="match status" value="2"/>
</dbReference>
<evidence type="ECO:0000313" key="7">
    <source>
        <dbReference type="RefSeq" id="XP_022099633.1"/>
    </source>
</evidence>
<dbReference type="PROSITE" id="PS01180">
    <property type="entry name" value="CUB"/>
    <property type="match status" value="2"/>
</dbReference>
<feature type="domain" description="HYR" evidence="5">
    <location>
        <begin position="1"/>
        <end position="75"/>
    </location>
</feature>
<dbReference type="CDD" id="cd00041">
    <property type="entry name" value="CUB"/>
    <property type="match status" value="2"/>
</dbReference>
<keyword evidence="1" id="KW-0677">Repeat</keyword>
<keyword evidence="6" id="KW-1185">Reference proteome</keyword>
<comment type="caution">
    <text evidence="3">Lacks conserved residue(s) required for the propagation of feature annotation.</text>
</comment>
<dbReference type="RefSeq" id="XP_022099633.1">
    <property type="nucleotide sequence ID" value="XM_022243941.1"/>
</dbReference>
<feature type="domain" description="HYR" evidence="5">
    <location>
        <begin position="235"/>
        <end position="316"/>
    </location>
</feature>
<dbReference type="InterPro" id="IPR036055">
    <property type="entry name" value="LDL_receptor-like_sf"/>
</dbReference>
<reference evidence="7" key="1">
    <citation type="submission" date="2025-08" db="UniProtKB">
        <authorList>
            <consortium name="RefSeq"/>
        </authorList>
    </citation>
    <scope>IDENTIFICATION</scope>
</reference>
<keyword evidence="2" id="KW-1015">Disulfide bond</keyword>
<dbReference type="InterPro" id="IPR035914">
    <property type="entry name" value="Sperma_CUB_dom_sf"/>
</dbReference>
<dbReference type="Gene3D" id="2.60.120.290">
    <property type="entry name" value="Spermadhesin, CUB domain"/>
    <property type="match status" value="2"/>
</dbReference>
<dbReference type="KEGG" id="aplc:110984115"/>
<dbReference type="AlphaFoldDB" id="A0A8B7Z1Z7"/>
<dbReference type="OrthoDB" id="6116165at2759"/>
<evidence type="ECO:0000259" key="4">
    <source>
        <dbReference type="PROSITE" id="PS01180"/>
    </source>
</evidence>
<dbReference type="InterPro" id="IPR000859">
    <property type="entry name" value="CUB_dom"/>
</dbReference>
<evidence type="ECO:0000259" key="5">
    <source>
        <dbReference type="PROSITE" id="PS50825"/>
    </source>
</evidence>
<proteinExistence type="predicted"/>
<dbReference type="SMART" id="SM00042">
    <property type="entry name" value="CUB"/>
    <property type="match status" value="2"/>
</dbReference>
<evidence type="ECO:0000256" key="1">
    <source>
        <dbReference type="ARBA" id="ARBA00022737"/>
    </source>
</evidence>
<organism evidence="6 7">
    <name type="scientific">Acanthaster planci</name>
    <name type="common">Crown-of-thorns starfish</name>
    <dbReference type="NCBI Taxonomy" id="133434"/>
    <lineage>
        <taxon>Eukaryota</taxon>
        <taxon>Metazoa</taxon>
        <taxon>Echinodermata</taxon>
        <taxon>Eleutherozoa</taxon>
        <taxon>Asterozoa</taxon>
        <taxon>Asteroidea</taxon>
        <taxon>Valvatacea</taxon>
        <taxon>Valvatida</taxon>
        <taxon>Acanthasteridae</taxon>
        <taxon>Acanthaster</taxon>
    </lineage>
</organism>
<dbReference type="PANTHER" id="PTHR24273:SF32">
    <property type="entry name" value="HYALIN"/>
    <property type="match status" value="1"/>
</dbReference>
<accession>A0A8B7Z1Z7</accession>
<dbReference type="SUPFAM" id="SSF49854">
    <property type="entry name" value="Spermadhesin, CUB domain"/>
    <property type="match status" value="2"/>
</dbReference>
<feature type="domain" description="CUB" evidence="4">
    <location>
        <begin position="420"/>
        <end position="538"/>
    </location>
</feature>
<protein>
    <submittedName>
        <fullName evidence="7">Uncharacterized protein LOC110984115</fullName>
    </submittedName>
</protein>
<dbReference type="Pfam" id="PF00431">
    <property type="entry name" value="CUB"/>
    <property type="match status" value="2"/>
</dbReference>
<dbReference type="CDD" id="cd00112">
    <property type="entry name" value="LDLa"/>
    <property type="match status" value="1"/>
</dbReference>
<dbReference type="PANTHER" id="PTHR24273">
    <property type="entry name" value="FI04643P-RELATED"/>
    <property type="match status" value="1"/>
</dbReference>
<evidence type="ECO:0000313" key="6">
    <source>
        <dbReference type="Proteomes" id="UP000694845"/>
    </source>
</evidence>
<dbReference type="InterPro" id="IPR013783">
    <property type="entry name" value="Ig-like_fold"/>
</dbReference>
<feature type="domain" description="HYR" evidence="5">
    <location>
        <begin position="76"/>
        <end position="155"/>
    </location>
</feature>
<dbReference type="InterPro" id="IPR002172">
    <property type="entry name" value="LDrepeatLR_classA_rpt"/>
</dbReference>